<feature type="active site" description="Nucleophile" evidence="4">
    <location>
        <position position="412"/>
    </location>
</feature>
<evidence type="ECO:0000256" key="5">
    <source>
        <dbReference type="PROSITE-ProRule" id="PRU10015"/>
    </source>
</evidence>
<sequence>MKKKEIIEITVNEFCLDGTSRAIKKDVKFSVKHGIPGQTVAMYIKKLRQNRGEGKIVEILEHSPLETESVCAHFDVCGGCSLLPISYEKQLELKQHALSDWFVKKGHEEFQEIEVIGSPDSREYKNKMEFTFGNEQKDGQLTLGMHMTNRSNSIVFVEDCRIVDEDYRQILKATVSYFRKHNLPFYHIMRREGYLRHLVLRKGKNTGDILVNLVTTTQLDFDLKEYCSLLLDLSLDGRITGILHTENDSFSDAVIPEKINCLYGTELFEDKVLGMNFKISSFSFFQTNTKGAEILYSKVREMVKKVLEHRQEETIFDLYSGTGTIGILVSTIAKKVIAIELIEEAVEMAKENAKMNGVENVEFIAGDVAKEVGKREEKPYLIILDPPRSGMHPKAIGDVLNFEAENIIYVSCNPKIFAEELHLFKEKGYQVMDKVGVDQFPNTNHCETVALLSKLDVDKHIDVEIKLDELDLTSAESKATYAQIKKYILEKFDLKVSTLYIAQIKKKCGIVLREHYNKSKKEKQVIPQCTQEKEEAIMDALRHFKVI</sequence>
<dbReference type="SUPFAM" id="SSF53335">
    <property type="entry name" value="S-adenosyl-L-methionine-dependent methyltransferases"/>
    <property type="match status" value="1"/>
</dbReference>
<feature type="binding site" evidence="4">
    <location>
        <position position="286"/>
    </location>
    <ligand>
        <name>S-adenosyl-L-methionine</name>
        <dbReference type="ChEBI" id="CHEBI:59789"/>
    </ligand>
</feature>
<feature type="binding site" evidence="4">
    <location>
        <position position="385"/>
    </location>
    <ligand>
        <name>S-adenosyl-L-methionine</name>
        <dbReference type="ChEBI" id="CHEBI:59789"/>
    </ligand>
</feature>
<evidence type="ECO:0000313" key="7">
    <source>
        <dbReference type="Proteomes" id="UP000007468"/>
    </source>
</evidence>
<dbReference type="KEGG" id="faa:HMPREF0389_01413"/>
<keyword evidence="2 4" id="KW-0808">Transferase</keyword>
<dbReference type="EC" id="2.1.1.-" evidence="6"/>
<dbReference type="EMBL" id="CP002390">
    <property type="protein sequence ID" value="EFE27782.1"/>
    <property type="molecule type" value="Genomic_DNA"/>
</dbReference>
<keyword evidence="7" id="KW-1185">Reference proteome</keyword>
<evidence type="ECO:0000256" key="2">
    <source>
        <dbReference type="ARBA" id="ARBA00022679"/>
    </source>
</evidence>
<comment type="similarity">
    <text evidence="4">Belongs to the class I-like SAM-binding methyltransferase superfamily. RNA M5U methyltransferase family.</text>
</comment>
<dbReference type="InterPro" id="IPR030390">
    <property type="entry name" value="MeTrfase_TrmA_AS"/>
</dbReference>
<dbReference type="GO" id="GO:0070475">
    <property type="term" value="P:rRNA base methylation"/>
    <property type="evidence" value="ECO:0007669"/>
    <property type="project" value="TreeGrafter"/>
</dbReference>
<evidence type="ECO:0000256" key="1">
    <source>
        <dbReference type="ARBA" id="ARBA00022603"/>
    </source>
</evidence>
<proteinExistence type="inferred from homology"/>
<gene>
    <name evidence="6" type="primary">rumA</name>
    <name evidence="6" type="ordered locus">HMPREF0389_01413</name>
</gene>
<feature type="active site" evidence="5">
    <location>
        <position position="412"/>
    </location>
</feature>
<protein>
    <submittedName>
        <fullName evidence="6">23S rRNA (Uracil-5-)-methyltransferase RumA</fullName>
        <ecNumber evidence="6">2.1.1.-</ecNumber>
    </submittedName>
</protein>
<dbReference type="Gene3D" id="3.40.50.150">
    <property type="entry name" value="Vaccinia Virus protein VP39"/>
    <property type="match status" value="1"/>
</dbReference>
<dbReference type="PROSITE" id="PS51687">
    <property type="entry name" value="SAM_MT_RNA_M5U"/>
    <property type="match status" value="1"/>
</dbReference>
<evidence type="ECO:0000313" key="6">
    <source>
        <dbReference type="EMBL" id="EFE27782.1"/>
    </source>
</evidence>
<dbReference type="GO" id="GO:0070041">
    <property type="term" value="F:rRNA (uridine-C5-)-methyltransferase activity"/>
    <property type="evidence" value="ECO:0007669"/>
    <property type="project" value="TreeGrafter"/>
</dbReference>
<dbReference type="CDD" id="cd02440">
    <property type="entry name" value="AdoMet_MTases"/>
    <property type="match status" value="1"/>
</dbReference>
<organism evidence="6 7">
    <name type="scientific">Filifactor alocis (strain ATCC 35896 / CCUG 47790 / D40 B5)</name>
    <name type="common">Fusobacterium alocis</name>
    <dbReference type="NCBI Taxonomy" id="546269"/>
    <lineage>
        <taxon>Bacteria</taxon>
        <taxon>Bacillati</taxon>
        <taxon>Bacillota</taxon>
        <taxon>Clostridia</taxon>
        <taxon>Peptostreptococcales</taxon>
        <taxon>Filifactoraceae</taxon>
        <taxon>Filifactor</taxon>
    </lineage>
</organism>
<feature type="binding site" evidence="4">
    <location>
        <position position="340"/>
    </location>
    <ligand>
        <name>S-adenosyl-L-methionine</name>
        <dbReference type="ChEBI" id="CHEBI:59789"/>
    </ligand>
</feature>
<keyword evidence="3 4" id="KW-0949">S-adenosyl-L-methionine</keyword>
<dbReference type="Gene3D" id="2.40.50.1070">
    <property type="match status" value="1"/>
</dbReference>
<feature type="binding site" evidence="4">
    <location>
        <position position="319"/>
    </location>
    <ligand>
        <name>S-adenosyl-L-methionine</name>
        <dbReference type="ChEBI" id="CHEBI:59789"/>
    </ligand>
</feature>
<dbReference type="InterPro" id="IPR010280">
    <property type="entry name" value="U5_MeTrfase_fam"/>
</dbReference>
<dbReference type="Gene3D" id="2.40.50.140">
    <property type="entry name" value="Nucleic acid-binding proteins"/>
    <property type="match status" value="1"/>
</dbReference>
<dbReference type="PATRIC" id="fig|546269.5.peg.938"/>
<accession>D6GTH5</accession>
<dbReference type="AlphaFoldDB" id="D6GTH5"/>
<dbReference type="Proteomes" id="UP000007468">
    <property type="component" value="Chromosome"/>
</dbReference>
<dbReference type="PANTHER" id="PTHR11061:SF30">
    <property type="entry name" value="TRNA (URACIL(54)-C(5))-METHYLTRANSFERASE"/>
    <property type="match status" value="1"/>
</dbReference>
<dbReference type="NCBIfam" id="TIGR00479">
    <property type="entry name" value="rumA"/>
    <property type="match status" value="1"/>
</dbReference>
<dbReference type="OrthoDB" id="9804590at2"/>
<dbReference type="RefSeq" id="WP_014262528.1">
    <property type="nucleotide sequence ID" value="NC_016630.1"/>
</dbReference>
<name>D6GTH5_FILAD</name>
<dbReference type="PANTHER" id="PTHR11061">
    <property type="entry name" value="RNA M5U METHYLTRANSFERASE"/>
    <property type="match status" value="1"/>
</dbReference>
<dbReference type="InterPro" id="IPR012340">
    <property type="entry name" value="NA-bd_OB-fold"/>
</dbReference>
<dbReference type="PROSITE" id="PS01230">
    <property type="entry name" value="TRMA_1"/>
    <property type="match status" value="1"/>
</dbReference>
<dbReference type="eggNOG" id="COG2265">
    <property type="taxonomic scope" value="Bacteria"/>
</dbReference>
<evidence type="ECO:0000256" key="4">
    <source>
        <dbReference type="PROSITE-ProRule" id="PRU01024"/>
    </source>
</evidence>
<keyword evidence="1 4" id="KW-0489">Methyltransferase</keyword>
<dbReference type="InterPro" id="IPR029063">
    <property type="entry name" value="SAM-dependent_MTases_sf"/>
</dbReference>
<reference evidence="7" key="1">
    <citation type="submission" date="2010-12" db="EMBL/GenBank/DDBJ databases">
        <title>The genome sequence of Filifactor alocis strain ATCC 35896.</title>
        <authorList>
            <consortium name="The Broad Institute Genome Sequencing Platform"/>
            <person name="Ward D."/>
            <person name="Earl A."/>
            <person name="Feldgarden M."/>
            <person name="Young S.K."/>
            <person name="Gargeya S."/>
            <person name="Zeng Q."/>
            <person name="Alvarado L."/>
            <person name="Berlin A."/>
            <person name="Bochicchio J."/>
            <person name="Chapman S.B."/>
            <person name="Chen Z."/>
            <person name="Freedman E."/>
            <person name="Gellesch M."/>
            <person name="Goldberg J."/>
            <person name="Griggs A."/>
            <person name="Gujja S."/>
            <person name="Heilman E."/>
            <person name="Heiman D."/>
            <person name="Howarth C."/>
            <person name="Mehta T."/>
            <person name="Neiman D."/>
            <person name="Pearson M."/>
            <person name="Roberts A."/>
            <person name="Saif S."/>
            <person name="Shea T."/>
            <person name="Shenoy N."/>
            <person name="Sisk P."/>
            <person name="Stolte C."/>
            <person name="Sykes S."/>
            <person name="White J."/>
            <person name="Yandava C."/>
            <person name="Izard J."/>
            <person name="Blanton J.M."/>
            <person name="Baranova O.V."/>
            <person name="Tanner A.C."/>
            <person name="Dewhirst F.E."/>
            <person name="Haas B."/>
            <person name="Nusbaum C."/>
            <person name="Birren B."/>
        </authorList>
    </citation>
    <scope>NUCLEOTIDE SEQUENCE [LARGE SCALE GENOMIC DNA]</scope>
    <source>
        <strain evidence="7">ATCC 35896 / D40 B5</strain>
    </source>
</reference>
<evidence type="ECO:0000256" key="3">
    <source>
        <dbReference type="ARBA" id="ARBA00022691"/>
    </source>
</evidence>
<dbReference type="Pfam" id="PF05958">
    <property type="entry name" value="tRNA_U5-meth_tr"/>
    <property type="match status" value="1"/>
</dbReference>
<dbReference type="STRING" id="546269.HMPREF0389_01413"/>